<proteinExistence type="predicted"/>
<keyword evidence="3" id="KW-1185">Reference proteome</keyword>
<evidence type="ECO:0000313" key="2">
    <source>
        <dbReference type="EMBL" id="MCL9815178.1"/>
    </source>
</evidence>
<feature type="transmembrane region" description="Helical" evidence="1">
    <location>
        <begin position="57"/>
        <end position="80"/>
    </location>
</feature>
<evidence type="ECO:0000256" key="1">
    <source>
        <dbReference type="SAM" id="Phobius"/>
    </source>
</evidence>
<feature type="transmembrane region" description="Helical" evidence="1">
    <location>
        <begin position="20"/>
        <end position="45"/>
    </location>
</feature>
<organism evidence="2 3">
    <name type="scientific">Natranaeroarchaeum aerophilus</name>
    <dbReference type="NCBI Taxonomy" id="2917711"/>
    <lineage>
        <taxon>Archaea</taxon>
        <taxon>Methanobacteriati</taxon>
        <taxon>Methanobacteriota</taxon>
        <taxon>Stenosarchaea group</taxon>
        <taxon>Halobacteria</taxon>
        <taxon>Halobacteriales</taxon>
        <taxon>Natronoarchaeaceae</taxon>
        <taxon>Natranaeroarchaeum</taxon>
    </lineage>
</organism>
<name>A0AAE3FUH1_9EURY</name>
<reference evidence="2 3" key="1">
    <citation type="journal article" date="2022" name="Syst. Appl. Microbiol.">
        <title>Natronocalculus amylovorans gen. nov., sp. nov., and Natranaeroarchaeum aerophilus sp. nov., dominant culturable amylolytic natronoarchaea from hypersaline soda lakes in southwestern Siberia.</title>
        <authorList>
            <person name="Sorokin D.Y."/>
            <person name="Elcheninov A.G."/>
            <person name="Khizhniak T.V."/>
            <person name="Koenen M."/>
            <person name="Bale N.J."/>
            <person name="Damste J.S.S."/>
            <person name="Kublanov I.V."/>
        </authorList>
    </citation>
    <scope>NUCLEOTIDE SEQUENCE [LARGE SCALE GENOMIC DNA]</scope>
    <source>
        <strain evidence="2 3">AArc-St1-1</strain>
    </source>
</reference>
<dbReference type="EMBL" id="JAKRVY010000014">
    <property type="protein sequence ID" value="MCL9815178.1"/>
    <property type="molecule type" value="Genomic_DNA"/>
</dbReference>
<keyword evidence="1" id="KW-1133">Transmembrane helix</keyword>
<gene>
    <name evidence="2" type="ORF">AArcSt11_16100</name>
</gene>
<dbReference type="Proteomes" id="UP001202674">
    <property type="component" value="Unassembled WGS sequence"/>
</dbReference>
<keyword evidence="1" id="KW-0812">Transmembrane</keyword>
<dbReference type="RefSeq" id="WP_250598616.1">
    <property type="nucleotide sequence ID" value="NZ_JAKRVY010000014.1"/>
</dbReference>
<keyword evidence="1" id="KW-0472">Membrane</keyword>
<accession>A0AAE3FUH1</accession>
<protein>
    <submittedName>
        <fullName evidence="2">Uncharacterized protein</fullName>
    </submittedName>
</protein>
<sequence length="81" mass="8855">MSPSRDLSRRLRAITELRKLYLFVGGITAFLSWVVMPPLGLIAGFCGMELYRKQGLPLSGIVIGGIGIAAVLTWFVILAVY</sequence>
<evidence type="ECO:0000313" key="3">
    <source>
        <dbReference type="Proteomes" id="UP001202674"/>
    </source>
</evidence>
<comment type="caution">
    <text evidence="2">The sequence shown here is derived from an EMBL/GenBank/DDBJ whole genome shotgun (WGS) entry which is preliminary data.</text>
</comment>
<dbReference type="AlphaFoldDB" id="A0AAE3FUH1"/>